<dbReference type="CDD" id="cd04301">
    <property type="entry name" value="NAT_SF"/>
    <property type="match status" value="1"/>
</dbReference>
<evidence type="ECO:0000313" key="7">
    <source>
        <dbReference type="Proteomes" id="UP001164693"/>
    </source>
</evidence>
<organism evidence="6 7">
    <name type="scientific">Jatrophihabitans cynanchi</name>
    <dbReference type="NCBI Taxonomy" id="2944128"/>
    <lineage>
        <taxon>Bacteria</taxon>
        <taxon>Bacillati</taxon>
        <taxon>Actinomycetota</taxon>
        <taxon>Actinomycetes</taxon>
        <taxon>Jatrophihabitantales</taxon>
        <taxon>Jatrophihabitantaceae</taxon>
        <taxon>Jatrophihabitans</taxon>
    </lineage>
</organism>
<dbReference type="NCBIfam" id="TIGR03448">
    <property type="entry name" value="mycothiol_MshD"/>
    <property type="match status" value="1"/>
</dbReference>
<feature type="binding site" evidence="4">
    <location>
        <position position="167"/>
    </location>
    <ligand>
        <name>1D-myo-inositol 2-(L-cysteinylamino)-2-deoxy-alpha-D-glucopyranoside</name>
        <dbReference type="ChEBI" id="CHEBI:58887"/>
    </ligand>
</feature>
<dbReference type="HAMAP" id="MF_01698">
    <property type="entry name" value="MshD"/>
    <property type="match status" value="1"/>
</dbReference>
<dbReference type="InterPro" id="IPR017813">
    <property type="entry name" value="Mycothiol_AcTrfase"/>
</dbReference>
<keyword evidence="2 4" id="KW-0677">Repeat</keyword>
<dbReference type="PIRSF" id="PIRSF021524">
    <property type="entry name" value="MSH_acetyltransferase"/>
    <property type="match status" value="1"/>
</dbReference>
<proteinExistence type="inferred from homology"/>
<dbReference type="RefSeq" id="WP_269442010.1">
    <property type="nucleotide sequence ID" value="NZ_CP097463.1"/>
</dbReference>
<comment type="subunit">
    <text evidence="4">Monomer.</text>
</comment>
<feature type="binding site" evidence="4">
    <location>
        <position position="252"/>
    </location>
    <ligand>
        <name>1D-myo-inositol 2-(L-cysteinylamino)-2-deoxy-alpha-D-glucopyranoside</name>
        <dbReference type="ChEBI" id="CHEBI:58887"/>
    </ligand>
</feature>
<evidence type="ECO:0000313" key="6">
    <source>
        <dbReference type="EMBL" id="WAX55497.1"/>
    </source>
</evidence>
<evidence type="ECO:0000256" key="4">
    <source>
        <dbReference type="HAMAP-Rule" id="MF_01698"/>
    </source>
</evidence>
<dbReference type="Proteomes" id="UP001164693">
    <property type="component" value="Chromosome"/>
</dbReference>
<keyword evidence="7" id="KW-1185">Reference proteome</keyword>
<dbReference type="InterPro" id="IPR050832">
    <property type="entry name" value="Bact_Acetyltransf"/>
</dbReference>
<feature type="binding site" evidence="4">
    <location>
        <position position="206"/>
    </location>
    <ligand>
        <name>1D-myo-inositol 2-(L-cysteinylamino)-2-deoxy-alpha-D-glucopyranoside</name>
        <dbReference type="ChEBI" id="CHEBI:58887"/>
    </ligand>
</feature>
<feature type="binding site" evidence="4">
    <location>
        <position position="37"/>
    </location>
    <ligand>
        <name>1D-myo-inositol 2-(L-cysteinylamino)-2-deoxy-alpha-D-glucopyranoside</name>
        <dbReference type="ChEBI" id="CHEBI:58887"/>
    </ligand>
</feature>
<comment type="catalytic activity">
    <reaction evidence="4">
        <text>1D-myo-inositol 2-(L-cysteinylamino)-2-deoxy-alpha-D-glucopyranoside + acetyl-CoA = mycothiol + CoA + H(+)</text>
        <dbReference type="Rhea" id="RHEA:26172"/>
        <dbReference type="ChEBI" id="CHEBI:15378"/>
        <dbReference type="ChEBI" id="CHEBI:16768"/>
        <dbReference type="ChEBI" id="CHEBI:57287"/>
        <dbReference type="ChEBI" id="CHEBI:57288"/>
        <dbReference type="ChEBI" id="CHEBI:58887"/>
        <dbReference type="EC" id="2.3.1.189"/>
    </reaction>
</comment>
<dbReference type="PROSITE" id="PS51186">
    <property type="entry name" value="GNAT"/>
    <property type="match status" value="1"/>
</dbReference>
<comment type="similarity">
    <text evidence="4">Belongs to the acetyltransferase family. MshD subfamily.</text>
</comment>
<feature type="domain" description="N-acetyltransferase" evidence="5">
    <location>
        <begin position="140"/>
        <end position="282"/>
    </location>
</feature>
<protein>
    <recommendedName>
        <fullName evidence="4">Mycothiol acetyltransferase</fullName>
        <shortName evidence="4">MSH acetyltransferase</shortName>
        <ecNumber evidence="4">2.3.1.189</ecNumber>
    </recommendedName>
    <alternativeName>
        <fullName evidence="4">Mycothiol synthase</fullName>
    </alternativeName>
</protein>
<dbReference type="GO" id="GO:0035447">
    <property type="term" value="F:mycothiol synthase activity"/>
    <property type="evidence" value="ECO:0007669"/>
    <property type="project" value="UniProtKB-EC"/>
</dbReference>
<comment type="function">
    <text evidence="4">Catalyzes the transfer of acetyl from acetyl-CoA to desacetylmycothiol (Cys-GlcN-Ins) to form mycothiol.</text>
</comment>
<dbReference type="InterPro" id="IPR016181">
    <property type="entry name" value="Acyl_CoA_acyltransferase"/>
</dbReference>
<dbReference type="PANTHER" id="PTHR43877:SF2">
    <property type="entry name" value="AMINOALKYLPHOSPHONATE N-ACETYLTRANSFERASE-RELATED"/>
    <property type="match status" value="1"/>
</dbReference>
<gene>
    <name evidence="4 6" type="primary">mshD</name>
    <name evidence="6" type="ORF">M6B22_13190</name>
</gene>
<sequence length="282" mass="30176">MAVDVSAASSLGPDDRAAVHALADRISDAAGAPALSDQALTQLAEPGVRHLLARDGTALAGYAQLTAGALEVAAEPRAMDALLTAAEGATDGELLVWTHGTHSALAAAVAARSYEPVRVLHQLRRPAEVAVPEHALPPDVRVRPFRVGTDEDAWLRVNAAAFAAHAEQGGWRRPDLTAREREPWFDPAGFFLAWRGDELVGFHWTKVHADGLGEVYVLGVAPAGQGSGLGAALLVIGLRHLAERGCPQVLLYVDESNTAAMRLYERYGFARHDVDRQWRATR</sequence>
<feature type="binding site" evidence="4">
    <location>
        <begin position="218"/>
        <end position="220"/>
    </location>
    <ligand>
        <name>acetyl-CoA</name>
        <dbReference type="ChEBI" id="CHEBI:57288"/>
        <label>2</label>
    </ligand>
</feature>
<keyword evidence="1 4" id="KW-0808">Transferase</keyword>
<feature type="binding site" evidence="4">
    <location>
        <begin position="257"/>
        <end position="262"/>
    </location>
    <ligand>
        <name>acetyl-CoA</name>
        <dbReference type="ChEBI" id="CHEBI:57288"/>
        <label>2</label>
    </ligand>
</feature>
<evidence type="ECO:0000256" key="1">
    <source>
        <dbReference type="ARBA" id="ARBA00022679"/>
    </source>
</evidence>
<dbReference type="EMBL" id="CP097463">
    <property type="protein sequence ID" value="WAX55497.1"/>
    <property type="molecule type" value="Genomic_DNA"/>
</dbReference>
<evidence type="ECO:0000256" key="2">
    <source>
        <dbReference type="ARBA" id="ARBA00022737"/>
    </source>
</evidence>
<dbReference type="Pfam" id="PF00583">
    <property type="entry name" value="Acetyltransf_1"/>
    <property type="match status" value="1"/>
</dbReference>
<dbReference type="EC" id="2.3.1.189" evidence="4"/>
<dbReference type="Gene3D" id="3.40.630.30">
    <property type="match status" value="1"/>
</dbReference>
<dbReference type="PANTHER" id="PTHR43877">
    <property type="entry name" value="AMINOALKYLPHOSPHONATE N-ACETYLTRANSFERASE-RELATED-RELATED"/>
    <property type="match status" value="1"/>
</dbReference>
<name>A0ABY7JSG1_9ACTN</name>
<keyword evidence="3 4" id="KW-0012">Acyltransferase</keyword>
<dbReference type="SUPFAM" id="SSF55729">
    <property type="entry name" value="Acyl-CoA N-acyltransferases (Nat)"/>
    <property type="match status" value="1"/>
</dbReference>
<feature type="binding site" evidence="4">
    <location>
        <position position="214"/>
    </location>
    <ligand>
        <name>1D-myo-inositol 2-(L-cysteinylamino)-2-deoxy-alpha-D-glucopyranoside</name>
        <dbReference type="ChEBI" id="CHEBI:58887"/>
    </ligand>
</feature>
<evidence type="ECO:0000259" key="5">
    <source>
        <dbReference type="PROSITE" id="PS51186"/>
    </source>
</evidence>
<evidence type="ECO:0000256" key="3">
    <source>
        <dbReference type="ARBA" id="ARBA00023315"/>
    </source>
</evidence>
<dbReference type="InterPro" id="IPR000182">
    <property type="entry name" value="GNAT_dom"/>
</dbReference>
<reference evidence="6" key="1">
    <citation type="submission" date="2022-05" db="EMBL/GenBank/DDBJ databases">
        <title>Jatrophihabitans sp. SB3-54 whole genome sequence.</title>
        <authorList>
            <person name="Suh M.K."/>
            <person name="Eom M.K."/>
            <person name="Kim J.S."/>
            <person name="Kim H.S."/>
            <person name="Do H.E."/>
            <person name="Shin Y.K."/>
            <person name="Lee J.-S."/>
        </authorList>
    </citation>
    <scope>NUCLEOTIDE SEQUENCE</scope>
    <source>
        <strain evidence="6">SB3-54</strain>
    </source>
</reference>
<comment type="caution">
    <text evidence="4">Lacks conserved residue(s) required for the propagation of feature annotation.</text>
</comment>
<feature type="binding site" evidence="4">
    <location>
        <begin position="72"/>
        <end position="74"/>
    </location>
    <ligand>
        <name>acetyl-CoA</name>
        <dbReference type="ChEBI" id="CHEBI:57288"/>
        <label>1</label>
    </ligand>
</feature>
<accession>A0ABY7JSG1</accession>